<gene>
    <name evidence="2" type="ORF">FRC96_13670</name>
</gene>
<evidence type="ECO:0000313" key="3">
    <source>
        <dbReference type="Proteomes" id="UP000321046"/>
    </source>
</evidence>
<accession>A0A5C6XBD7</accession>
<keyword evidence="1" id="KW-0732">Signal</keyword>
<dbReference type="Proteomes" id="UP000321046">
    <property type="component" value="Unassembled WGS sequence"/>
</dbReference>
<evidence type="ECO:0000256" key="1">
    <source>
        <dbReference type="SAM" id="SignalP"/>
    </source>
</evidence>
<reference evidence="2 3" key="1">
    <citation type="submission" date="2019-08" db="EMBL/GenBank/DDBJ databases">
        <title>Bradymonadales sp. TMQ2.</title>
        <authorList>
            <person name="Liang Q."/>
        </authorList>
    </citation>
    <scope>NUCLEOTIDE SEQUENCE [LARGE SCALE GENOMIC DNA]</scope>
    <source>
        <strain evidence="2 3">TMQ2</strain>
    </source>
</reference>
<dbReference type="OrthoDB" id="5496113at2"/>
<evidence type="ECO:0008006" key="4">
    <source>
        <dbReference type="Google" id="ProtNLM"/>
    </source>
</evidence>
<comment type="caution">
    <text evidence="2">The sequence shown here is derived from an EMBL/GenBank/DDBJ whole genome shotgun (WGS) entry which is preliminary data.</text>
</comment>
<organism evidence="2 3">
    <name type="scientific">Lujinxingia vulgaris</name>
    <dbReference type="NCBI Taxonomy" id="2600176"/>
    <lineage>
        <taxon>Bacteria</taxon>
        <taxon>Deltaproteobacteria</taxon>
        <taxon>Bradymonadales</taxon>
        <taxon>Lujinxingiaceae</taxon>
        <taxon>Lujinxingia</taxon>
    </lineage>
</organism>
<name>A0A5C6XBD7_9DELT</name>
<dbReference type="EMBL" id="VOSL01000054">
    <property type="protein sequence ID" value="TXD34658.1"/>
    <property type="molecule type" value="Genomic_DNA"/>
</dbReference>
<sequence length="238" mass="26440">MSRNHSPVLAMCAFFGLTLAMTAPAAAQSRLILGGTAYSETGELTGEQQISVQENDESFSYENADFLSARILYLRPFKESFRIGGGIDFIGNYRASVLDEEGQPQDPIEVYEFGPLLEVMAHAEWGIDITEKIGVGLGAQLGLSGLFPRGDLREEILELQDQDVSTFMLPRLGWSVAPQVSARYKLDDRLALRADAGVQWQTIWIFNTEQTVNDVAFRKEWTASTVRTRVGLSLEIQL</sequence>
<protein>
    <recommendedName>
        <fullName evidence="4">Outer membrane protein beta-barrel domain-containing protein</fullName>
    </recommendedName>
</protein>
<evidence type="ECO:0000313" key="2">
    <source>
        <dbReference type="EMBL" id="TXD34658.1"/>
    </source>
</evidence>
<proteinExistence type="predicted"/>
<dbReference type="AlphaFoldDB" id="A0A5C6XBD7"/>
<dbReference type="RefSeq" id="WP_146975111.1">
    <property type="nucleotide sequence ID" value="NZ_VOSL01000054.1"/>
</dbReference>
<feature type="chain" id="PRO_5022804940" description="Outer membrane protein beta-barrel domain-containing protein" evidence="1">
    <location>
        <begin position="26"/>
        <end position="238"/>
    </location>
</feature>
<feature type="signal peptide" evidence="1">
    <location>
        <begin position="1"/>
        <end position="25"/>
    </location>
</feature>